<dbReference type="KEGG" id="mmq:MmarC5_1419"/>
<evidence type="ECO:0000256" key="6">
    <source>
        <dbReference type="ARBA" id="ARBA00022741"/>
    </source>
</evidence>
<keyword evidence="11 18" id="KW-0413">Isomerase</keyword>
<dbReference type="EMBL" id="CP000609">
    <property type="protein sequence ID" value="ABO35717.1"/>
    <property type="molecule type" value="Genomic_DNA"/>
</dbReference>
<evidence type="ECO:0000256" key="9">
    <source>
        <dbReference type="ARBA" id="ARBA00022958"/>
    </source>
</evidence>
<dbReference type="Pfam" id="PF03853">
    <property type="entry name" value="YjeF_N"/>
    <property type="match status" value="1"/>
</dbReference>
<evidence type="ECO:0000256" key="4">
    <source>
        <dbReference type="ARBA" id="ARBA00009524"/>
    </source>
</evidence>
<evidence type="ECO:0000256" key="18">
    <source>
        <dbReference type="HAMAP-Rule" id="MF_01966"/>
    </source>
</evidence>
<comment type="similarity">
    <text evidence="17">Belongs to the NnrD/CARKD family.</text>
</comment>
<comment type="catalytic activity">
    <reaction evidence="2 18 19">
        <text>(6R)-NADPHX = (6S)-NADPHX</text>
        <dbReference type="Rhea" id="RHEA:32227"/>
        <dbReference type="ChEBI" id="CHEBI:64076"/>
        <dbReference type="ChEBI" id="CHEBI:64077"/>
        <dbReference type="EC" id="5.1.99.6"/>
    </reaction>
</comment>
<dbReference type="GO" id="GO:0052856">
    <property type="term" value="F:NAD(P)HX epimerase activity"/>
    <property type="evidence" value="ECO:0007669"/>
    <property type="project" value="UniProtKB-UniRule"/>
</dbReference>
<feature type="domain" description="YjeF N-terminal" evidence="21">
    <location>
        <begin position="31"/>
        <end position="242"/>
    </location>
</feature>
<dbReference type="Gene3D" id="3.40.50.10260">
    <property type="entry name" value="YjeF N-terminal domain"/>
    <property type="match status" value="1"/>
</dbReference>
<feature type="domain" description="YjeF C-terminal" evidence="20">
    <location>
        <begin position="244"/>
        <end position="502"/>
    </location>
</feature>
<evidence type="ECO:0000313" key="22">
    <source>
        <dbReference type="EMBL" id="ABO35717.1"/>
    </source>
</evidence>
<dbReference type="InterPro" id="IPR030677">
    <property type="entry name" value="Nnr"/>
</dbReference>
<evidence type="ECO:0000256" key="2">
    <source>
        <dbReference type="ARBA" id="ARBA00000909"/>
    </source>
</evidence>
<accession>A4FZT3</accession>
<dbReference type="GO" id="GO:0046872">
    <property type="term" value="F:metal ion binding"/>
    <property type="evidence" value="ECO:0007669"/>
    <property type="project" value="UniProtKB-UniRule"/>
</dbReference>
<dbReference type="EC" id="4.2.1.136" evidence="19"/>
<evidence type="ECO:0000313" key="23">
    <source>
        <dbReference type="Proteomes" id="UP000000253"/>
    </source>
</evidence>
<dbReference type="NCBIfam" id="TIGR00196">
    <property type="entry name" value="yjeF_cterm"/>
    <property type="match status" value="1"/>
</dbReference>
<feature type="binding site" evidence="17">
    <location>
        <position position="445"/>
    </location>
    <ligand>
        <name>(6S)-NADPHX</name>
        <dbReference type="ChEBI" id="CHEBI:64076"/>
    </ligand>
</feature>
<dbReference type="eggNOG" id="arCOG00018">
    <property type="taxonomic scope" value="Archaea"/>
</dbReference>
<keyword evidence="8 17" id="KW-0521">NADP</keyword>
<keyword evidence="12 17" id="KW-0456">Lyase</keyword>
<dbReference type="InterPro" id="IPR000631">
    <property type="entry name" value="CARKD"/>
</dbReference>
<comment type="catalytic activity">
    <reaction evidence="1 18 19">
        <text>(6R)-NADHX = (6S)-NADHX</text>
        <dbReference type="Rhea" id="RHEA:32215"/>
        <dbReference type="ChEBI" id="CHEBI:64074"/>
        <dbReference type="ChEBI" id="CHEBI:64075"/>
        <dbReference type="EC" id="5.1.99.6"/>
    </reaction>
</comment>
<feature type="binding site" evidence="17">
    <location>
        <position position="345"/>
    </location>
    <ligand>
        <name>(6S)-NADPHX</name>
        <dbReference type="ChEBI" id="CHEBI:64076"/>
    </ligand>
</feature>
<gene>
    <name evidence="17" type="primary">nnrD</name>
    <name evidence="18" type="synonym">nnrE</name>
    <name evidence="22" type="ordered locus">MmarC5_1419</name>
</gene>
<comment type="catalytic activity">
    <reaction evidence="16 17 19">
        <text>(6S)-NADPHX + ADP = AMP + phosphate + NADPH + H(+)</text>
        <dbReference type="Rhea" id="RHEA:32235"/>
        <dbReference type="ChEBI" id="CHEBI:15378"/>
        <dbReference type="ChEBI" id="CHEBI:43474"/>
        <dbReference type="ChEBI" id="CHEBI:57783"/>
        <dbReference type="ChEBI" id="CHEBI:64076"/>
        <dbReference type="ChEBI" id="CHEBI:456215"/>
        <dbReference type="ChEBI" id="CHEBI:456216"/>
        <dbReference type="EC" id="4.2.1.136"/>
    </reaction>
</comment>
<keyword evidence="9 18" id="KW-0630">Potassium</keyword>
<protein>
    <recommendedName>
        <fullName evidence="19">Bifunctional NAD(P)H-hydrate repair enzyme</fullName>
    </recommendedName>
    <alternativeName>
        <fullName evidence="19">Nicotinamide nucleotide repair protein</fullName>
    </alternativeName>
    <domain>
        <recommendedName>
            <fullName evidence="19">ADP-dependent (S)-NAD(P)H-hydrate dehydratase</fullName>
            <ecNumber evidence="19">4.2.1.136</ecNumber>
        </recommendedName>
        <alternativeName>
            <fullName evidence="19">ADP-dependent NAD(P)HX dehydratase</fullName>
        </alternativeName>
    </domain>
    <domain>
        <recommendedName>
            <fullName evidence="19">NAD(P)H-hydrate epimerase</fullName>
            <ecNumber evidence="19">5.1.99.6</ecNumber>
        </recommendedName>
    </domain>
</protein>
<dbReference type="GO" id="GO:0016301">
    <property type="term" value="F:kinase activity"/>
    <property type="evidence" value="ECO:0007669"/>
    <property type="project" value="UniProtKB-KW"/>
</dbReference>
<evidence type="ECO:0000259" key="21">
    <source>
        <dbReference type="PROSITE" id="PS51385"/>
    </source>
</evidence>
<dbReference type="CDD" id="cd01171">
    <property type="entry name" value="YXKO-related"/>
    <property type="match status" value="1"/>
</dbReference>
<dbReference type="PROSITE" id="PS51383">
    <property type="entry name" value="YJEF_C_3"/>
    <property type="match status" value="1"/>
</dbReference>
<dbReference type="PIRSF" id="PIRSF017184">
    <property type="entry name" value="Nnr"/>
    <property type="match status" value="1"/>
</dbReference>
<name>A4FZT3_METM5</name>
<comment type="subunit">
    <text evidence="17">Homotetramer.</text>
</comment>
<dbReference type="PANTHER" id="PTHR12592">
    <property type="entry name" value="ATP-DEPENDENT (S)-NAD(P)H-HYDRATE DEHYDRATASE FAMILY MEMBER"/>
    <property type="match status" value="1"/>
</dbReference>
<dbReference type="GO" id="GO:0005524">
    <property type="term" value="F:ATP binding"/>
    <property type="evidence" value="ECO:0007669"/>
    <property type="project" value="UniProtKB-UniRule"/>
</dbReference>
<comment type="function">
    <text evidence="17">Catalyzes the dehydration of the S-form of NAD(P)HX at the expense of ADP, which is converted to AMP. Together with NAD(P)HX epimerase, which catalyzes the epimerization of the S- and R-forms, the enzyme allows the repair of both epimers of NAD(P)HX, a damaged form of NAD(P)H that is a result of enzymatic or heat-dependent hydration.</text>
</comment>
<evidence type="ECO:0000256" key="5">
    <source>
        <dbReference type="ARBA" id="ARBA00022723"/>
    </source>
</evidence>
<dbReference type="PROSITE" id="PS51385">
    <property type="entry name" value="YJEF_N"/>
    <property type="match status" value="1"/>
</dbReference>
<proteinExistence type="inferred from homology"/>
<keyword evidence="10 17" id="KW-0520">NAD</keyword>
<dbReference type="GO" id="GO:0046496">
    <property type="term" value="P:nicotinamide nucleotide metabolic process"/>
    <property type="evidence" value="ECO:0007669"/>
    <property type="project" value="UniProtKB-UniRule"/>
</dbReference>
<dbReference type="PANTHER" id="PTHR12592:SF0">
    <property type="entry name" value="ATP-DEPENDENT (S)-NAD(P)H-HYDRATE DEHYDRATASE"/>
    <property type="match status" value="1"/>
</dbReference>
<comment type="catalytic activity">
    <reaction evidence="15 17 19">
        <text>(6S)-NADHX + ADP = AMP + phosphate + NADH + H(+)</text>
        <dbReference type="Rhea" id="RHEA:32223"/>
        <dbReference type="ChEBI" id="CHEBI:15378"/>
        <dbReference type="ChEBI" id="CHEBI:43474"/>
        <dbReference type="ChEBI" id="CHEBI:57945"/>
        <dbReference type="ChEBI" id="CHEBI:64074"/>
        <dbReference type="ChEBI" id="CHEBI:456215"/>
        <dbReference type="ChEBI" id="CHEBI:456216"/>
        <dbReference type="EC" id="4.2.1.136"/>
    </reaction>
</comment>
<evidence type="ECO:0000256" key="19">
    <source>
        <dbReference type="PIRNR" id="PIRNR017184"/>
    </source>
</evidence>
<dbReference type="Proteomes" id="UP000000253">
    <property type="component" value="Chromosome"/>
</dbReference>
<comment type="similarity">
    <text evidence="4 19">In the C-terminal section; belongs to the NnrD/CARKD family.</text>
</comment>
<feature type="binding site" evidence="18">
    <location>
        <position position="179"/>
    </location>
    <ligand>
        <name>(6S)-NADPHX</name>
        <dbReference type="ChEBI" id="CHEBI:64076"/>
    </ligand>
</feature>
<dbReference type="STRING" id="402880.MmarC5_1419"/>
<dbReference type="HAMAP" id="MF_01965">
    <property type="entry name" value="NADHX_dehydratase"/>
    <property type="match status" value="1"/>
</dbReference>
<dbReference type="GeneID" id="4927796"/>
<dbReference type="EC" id="5.1.99.6" evidence="19"/>
<feature type="binding site" evidence="18">
    <location>
        <position position="164"/>
    </location>
    <ligand>
        <name>K(+)</name>
        <dbReference type="ChEBI" id="CHEBI:29103"/>
    </ligand>
</feature>
<evidence type="ECO:0000256" key="7">
    <source>
        <dbReference type="ARBA" id="ARBA00022840"/>
    </source>
</evidence>
<evidence type="ECO:0000256" key="16">
    <source>
        <dbReference type="ARBA" id="ARBA00049209"/>
    </source>
</evidence>
<dbReference type="SUPFAM" id="SSF53613">
    <property type="entry name" value="Ribokinase-like"/>
    <property type="match status" value="1"/>
</dbReference>
<sequence length="503" mass="56176">MEEIKCVQERGNILKFEQLRAKLKINDKKGISSFEIKVIDENSEQYGISKETLMENAGRAVFEEIVNLNVDFSKAYVLCGTGNNGGDGFVIARHLANNFATFVVLIGNEGKLRTSETQKNFNIIKNMERFGNLDYINILENEKVMELLKTIETELKNEKILIIDAMLGTGVTGNLKNPYSITVDYLNALKGKYYENLKIISVDVQTGNLKSDLEVILHKKKTENKNKNFVVKSIGIPKYIENMVGKGDFYLLNKRKQNSHKGQNGKVLIIGGSKEYHGAPVFSALVASKFADLVTVASVSKVMNTVRNYPELMPYELNGNYIGQNHVGELLKLSETYDCTVLGSGISINNDTKEFVNSYINETNGKVVIDADAIKLIDYENFEFKNNFIFTPHKKEFEYLENYIESSKFKSTAVLKGSPDIVFNSNNIKMNVTGNPGMTSGGTGDILCGIIGAIYSCNDAFPSTCCGTYINGYCGDLLEKEYGYYYNSTDIIKILPKALKELL</sequence>
<evidence type="ECO:0000256" key="8">
    <source>
        <dbReference type="ARBA" id="ARBA00022857"/>
    </source>
</evidence>
<evidence type="ECO:0000256" key="12">
    <source>
        <dbReference type="ARBA" id="ARBA00023239"/>
    </source>
</evidence>
<feature type="binding site" evidence="18">
    <location>
        <position position="206"/>
    </location>
    <ligand>
        <name>K(+)</name>
        <dbReference type="ChEBI" id="CHEBI:29103"/>
    </ligand>
</feature>
<evidence type="ECO:0000256" key="11">
    <source>
        <dbReference type="ARBA" id="ARBA00023235"/>
    </source>
</evidence>
<dbReference type="AlphaFoldDB" id="A4FZT3"/>
<feature type="binding site" evidence="17">
    <location>
        <position position="444"/>
    </location>
    <ligand>
        <name>AMP</name>
        <dbReference type="ChEBI" id="CHEBI:456215"/>
    </ligand>
</feature>
<keyword evidence="5 18" id="KW-0479">Metal-binding</keyword>
<evidence type="ECO:0000256" key="13">
    <source>
        <dbReference type="ARBA" id="ARBA00023268"/>
    </source>
</evidence>
<keyword evidence="7 17" id="KW-0067">ATP-binding</keyword>
<comment type="similarity">
    <text evidence="3 19">In the N-terminal section; belongs to the NnrE/AIBP family.</text>
</comment>
<evidence type="ECO:0000259" key="20">
    <source>
        <dbReference type="PROSITE" id="PS51383"/>
    </source>
</evidence>
<feature type="binding site" evidence="18">
    <location>
        <begin position="168"/>
        <end position="174"/>
    </location>
    <ligand>
        <name>(6S)-NADPHX</name>
        <dbReference type="ChEBI" id="CHEBI:64076"/>
    </ligand>
</feature>
<dbReference type="HAMAP" id="MF_01966">
    <property type="entry name" value="NADHX_epimerase"/>
    <property type="match status" value="1"/>
</dbReference>
<evidence type="ECO:0000256" key="1">
    <source>
        <dbReference type="ARBA" id="ARBA00000013"/>
    </source>
</evidence>
<feature type="binding site" evidence="17">
    <location>
        <position position="279"/>
    </location>
    <ligand>
        <name>(6S)-NADPHX</name>
        <dbReference type="ChEBI" id="CHEBI:64076"/>
    </ligand>
</feature>
<dbReference type="InterPro" id="IPR036652">
    <property type="entry name" value="YjeF_N_dom_sf"/>
</dbReference>
<comment type="cofactor">
    <cofactor evidence="18 19">
        <name>K(+)</name>
        <dbReference type="ChEBI" id="CHEBI:29103"/>
    </cofactor>
    <text evidence="18 19">Binds 1 potassium ion per subunit.</text>
</comment>
<keyword evidence="13" id="KW-0511">Multifunctional enzyme</keyword>
<comment type="caution">
    <text evidence="17">Lacks conserved residue(s) required for the propagation of feature annotation.</text>
</comment>
<comment type="function">
    <text evidence="18">Catalyzes the epimerization of the S- and R-forms of NAD(P)HX, a damaged form of NAD(P)H that is a result of enzymatic or heat-dependent hydration. This is a prerequisite for the S-specific NAD(P)H-hydrate dehydratase to allow the repair of both epimers of NAD(P)HX.</text>
</comment>
<reference evidence="22 23" key="1">
    <citation type="submission" date="2007-03" db="EMBL/GenBank/DDBJ databases">
        <title>Complete sequence of chromosome of Methanococcus maripaludis C5.</title>
        <authorList>
            <consortium name="US DOE Joint Genome Institute"/>
            <person name="Copeland A."/>
            <person name="Lucas S."/>
            <person name="Lapidus A."/>
            <person name="Barry K."/>
            <person name="Glavina del Rio T."/>
            <person name="Dalin E."/>
            <person name="Tice H."/>
            <person name="Pitluck S."/>
            <person name="Chertkov O."/>
            <person name="Brettin T."/>
            <person name="Bruce D."/>
            <person name="Han C."/>
            <person name="Detter J.C."/>
            <person name="Schmutz J."/>
            <person name="Larimer F."/>
            <person name="Land M."/>
            <person name="Hauser L."/>
            <person name="Kyrpides N."/>
            <person name="Mikhailova N."/>
            <person name="Sieprawska-Lupa M."/>
            <person name="Whitman W.B."/>
            <person name="Richardson P."/>
        </authorList>
    </citation>
    <scope>NUCLEOTIDE SEQUENCE [LARGE SCALE GENOMIC DNA]</scope>
    <source>
        <strain evidence="23">C5 / ATCC BAA-1333</strain>
    </source>
</reference>
<feature type="binding site" evidence="18">
    <location>
        <begin position="83"/>
        <end position="87"/>
    </location>
    <ligand>
        <name>(6S)-NADPHX</name>
        <dbReference type="ChEBI" id="CHEBI:64076"/>
    </ligand>
</feature>
<feature type="binding site" evidence="18">
    <location>
        <position position="84"/>
    </location>
    <ligand>
        <name>K(+)</name>
        <dbReference type="ChEBI" id="CHEBI:29103"/>
    </ligand>
</feature>
<dbReference type="Pfam" id="PF01256">
    <property type="entry name" value="Carb_kinase"/>
    <property type="match status" value="1"/>
</dbReference>
<keyword evidence="22" id="KW-0808">Transferase</keyword>
<feature type="binding site" evidence="17">
    <location>
        <position position="393"/>
    </location>
    <ligand>
        <name>(6S)-NADPHX</name>
        <dbReference type="ChEBI" id="CHEBI:64076"/>
    </ligand>
</feature>
<evidence type="ECO:0000256" key="3">
    <source>
        <dbReference type="ARBA" id="ARBA00006001"/>
    </source>
</evidence>
<dbReference type="SUPFAM" id="SSF64153">
    <property type="entry name" value="YjeF N-terminal domain-like"/>
    <property type="match status" value="1"/>
</dbReference>
<comment type="similarity">
    <text evidence="18">Belongs to the NnrE/AIBP family.</text>
</comment>
<dbReference type="HOGENOM" id="CLU_024853_4_1_2"/>
<comment type="cofactor">
    <cofactor evidence="17">
        <name>Mg(2+)</name>
        <dbReference type="ChEBI" id="CHEBI:18420"/>
    </cofactor>
</comment>
<dbReference type="RefSeq" id="WP_011869168.1">
    <property type="nucleotide sequence ID" value="NC_009135.1"/>
</dbReference>
<dbReference type="Gene3D" id="3.40.1190.20">
    <property type="match status" value="1"/>
</dbReference>
<feature type="binding site" evidence="18">
    <location>
        <position position="203"/>
    </location>
    <ligand>
        <name>(6S)-NADPHX</name>
        <dbReference type="ChEBI" id="CHEBI:64076"/>
    </ligand>
</feature>
<keyword evidence="22" id="KW-0418">Kinase</keyword>
<evidence type="ECO:0000256" key="10">
    <source>
        <dbReference type="ARBA" id="ARBA00023027"/>
    </source>
</evidence>
<organism evidence="22 23">
    <name type="scientific">Methanococcus maripaludis (strain C5 / ATCC BAA-1333)</name>
    <dbReference type="NCBI Taxonomy" id="402880"/>
    <lineage>
        <taxon>Archaea</taxon>
        <taxon>Methanobacteriati</taxon>
        <taxon>Methanobacteriota</taxon>
        <taxon>Methanomada group</taxon>
        <taxon>Methanococci</taxon>
        <taxon>Methanococcales</taxon>
        <taxon>Methanococcaceae</taxon>
        <taxon>Methanococcus</taxon>
    </lineage>
</organism>
<evidence type="ECO:0000256" key="17">
    <source>
        <dbReference type="HAMAP-Rule" id="MF_01965"/>
    </source>
</evidence>
<evidence type="ECO:0000256" key="14">
    <source>
        <dbReference type="ARBA" id="ARBA00025153"/>
    </source>
</evidence>
<dbReference type="GO" id="GO:0110051">
    <property type="term" value="P:metabolite repair"/>
    <property type="evidence" value="ECO:0007669"/>
    <property type="project" value="TreeGrafter"/>
</dbReference>
<dbReference type="InterPro" id="IPR029056">
    <property type="entry name" value="Ribokinase-like"/>
</dbReference>
<dbReference type="OrthoDB" id="15148at2157"/>
<comment type="function">
    <text evidence="14 19">Bifunctional enzyme that catalyzes the epimerization of the S- and R-forms of NAD(P)HX and the dehydration of the S-form of NAD(P)HX at the expense of ADP, which is converted to AMP. This allows the repair of both epimers of NAD(P)HX, a damaged form of NAD(P)H that is a result of enzymatic or heat-dependent hydration.</text>
</comment>
<evidence type="ECO:0000256" key="15">
    <source>
        <dbReference type="ARBA" id="ARBA00048238"/>
    </source>
</evidence>
<dbReference type="NCBIfam" id="TIGR00197">
    <property type="entry name" value="yjeF_nterm"/>
    <property type="match status" value="1"/>
</dbReference>
<dbReference type="GO" id="GO:0052855">
    <property type="term" value="F:ADP-dependent NAD(P)H-hydrate dehydratase activity"/>
    <property type="evidence" value="ECO:0007669"/>
    <property type="project" value="UniProtKB-UniRule"/>
</dbReference>
<keyword evidence="6 17" id="KW-0547">Nucleotide-binding</keyword>
<dbReference type="InterPro" id="IPR004443">
    <property type="entry name" value="YjeF_N_dom"/>
</dbReference>